<dbReference type="GO" id="GO:0004674">
    <property type="term" value="F:protein serine/threonine kinase activity"/>
    <property type="evidence" value="ECO:0007669"/>
    <property type="project" value="UniProtKB-KW"/>
</dbReference>
<evidence type="ECO:0000259" key="12">
    <source>
        <dbReference type="PROSITE" id="PS50011"/>
    </source>
</evidence>
<evidence type="ECO:0000256" key="8">
    <source>
        <dbReference type="ARBA" id="ARBA00022837"/>
    </source>
</evidence>
<dbReference type="InterPro" id="IPR002048">
    <property type="entry name" value="EF_hand_dom"/>
</dbReference>
<sequence>MHRDLKPENFLLATKNEGAMLKATDFGLSVFIEEGKVYRDIVGSAYYVAPEVLRRSYGKEIDVWSAGVILYILLSGVPPFWAETERGIFDAVLQGDIDFESEPWPSISYGAKDLVRKMLIQDPKKRITAAQVLEHPWLREGGEASDKPIDSAVLSRMKQFRAMNKLKKMALKVIAENLNEEEIKGLKQMFINIDTDNSGTITYEELKTGLARLGSKLSEAEVKQLMDAADVDGNGSIDYIEFITATMHRHKLERDEHLYKAFQYFDKDNSGFITRDELESALTEHGMGDAATIKDIISEVDADNDGRINYEEFCAMMKGGVQQPAKLM</sequence>
<gene>
    <name evidence="14" type="ORF">CB5_LOCUS2364</name>
</gene>
<evidence type="ECO:0000256" key="4">
    <source>
        <dbReference type="ARBA" id="ARBA00022723"/>
    </source>
</evidence>
<evidence type="ECO:0000256" key="3">
    <source>
        <dbReference type="ARBA" id="ARBA00022679"/>
    </source>
</evidence>
<dbReference type="GO" id="GO:0005524">
    <property type="term" value="F:ATP binding"/>
    <property type="evidence" value="ECO:0007669"/>
    <property type="project" value="UniProtKB-KW"/>
</dbReference>
<evidence type="ECO:0000256" key="11">
    <source>
        <dbReference type="ARBA" id="ARBA00048679"/>
    </source>
</evidence>
<dbReference type="InterPro" id="IPR011009">
    <property type="entry name" value="Kinase-like_dom_sf"/>
</dbReference>
<keyword evidence="8" id="KW-0106">Calcium</keyword>
<feature type="domain" description="EF-hand" evidence="13">
    <location>
        <begin position="253"/>
        <end position="288"/>
    </location>
</feature>
<feature type="domain" description="Protein kinase" evidence="12">
    <location>
        <begin position="1"/>
        <end position="138"/>
    </location>
</feature>
<dbReference type="PROSITE" id="PS50222">
    <property type="entry name" value="EF_HAND_2"/>
    <property type="match status" value="4"/>
</dbReference>
<dbReference type="Pfam" id="PF13499">
    <property type="entry name" value="EF-hand_7"/>
    <property type="match status" value="2"/>
</dbReference>
<feature type="domain" description="EF-hand" evidence="13">
    <location>
        <begin position="293"/>
        <end position="323"/>
    </location>
</feature>
<evidence type="ECO:0000256" key="7">
    <source>
        <dbReference type="ARBA" id="ARBA00022777"/>
    </source>
</evidence>
<dbReference type="FunFam" id="1.10.510.10:FF:001864">
    <property type="entry name" value="Calcium-dependent protein kinase SK5"/>
    <property type="match status" value="1"/>
</dbReference>
<comment type="catalytic activity">
    <reaction evidence="11">
        <text>L-seryl-[protein] + ATP = O-phospho-L-seryl-[protein] + ADP + H(+)</text>
        <dbReference type="Rhea" id="RHEA:17989"/>
        <dbReference type="Rhea" id="RHEA-COMP:9863"/>
        <dbReference type="Rhea" id="RHEA-COMP:11604"/>
        <dbReference type="ChEBI" id="CHEBI:15378"/>
        <dbReference type="ChEBI" id="CHEBI:29999"/>
        <dbReference type="ChEBI" id="CHEBI:30616"/>
        <dbReference type="ChEBI" id="CHEBI:83421"/>
        <dbReference type="ChEBI" id="CHEBI:456216"/>
        <dbReference type="EC" id="2.7.11.1"/>
    </reaction>
</comment>
<organism evidence="14">
    <name type="scientific">Ananas comosus var. bracteatus</name>
    <name type="common">red pineapple</name>
    <dbReference type="NCBI Taxonomy" id="296719"/>
    <lineage>
        <taxon>Eukaryota</taxon>
        <taxon>Viridiplantae</taxon>
        <taxon>Streptophyta</taxon>
        <taxon>Embryophyta</taxon>
        <taxon>Tracheophyta</taxon>
        <taxon>Spermatophyta</taxon>
        <taxon>Magnoliopsida</taxon>
        <taxon>Liliopsida</taxon>
        <taxon>Poales</taxon>
        <taxon>Bromeliaceae</taxon>
        <taxon>Bromelioideae</taxon>
        <taxon>Ananas</taxon>
    </lineage>
</organism>
<dbReference type="EC" id="2.7.11.1" evidence="1"/>
<keyword evidence="6" id="KW-0547">Nucleotide-binding</keyword>
<dbReference type="InterPro" id="IPR011992">
    <property type="entry name" value="EF-hand-dom_pair"/>
</dbReference>
<dbReference type="Gene3D" id="1.10.510.10">
    <property type="entry name" value="Transferase(Phosphotransferase) domain 1"/>
    <property type="match status" value="1"/>
</dbReference>
<dbReference type="PROSITE" id="PS50011">
    <property type="entry name" value="PROTEIN_KINASE_DOM"/>
    <property type="match status" value="1"/>
</dbReference>
<dbReference type="PANTHER" id="PTHR24349">
    <property type="entry name" value="SERINE/THREONINE-PROTEIN KINASE"/>
    <property type="match status" value="1"/>
</dbReference>
<dbReference type="AlphaFoldDB" id="A0A6V7NKP0"/>
<keyword evidence="3" id="KW-0808">Transferase</keyword>
<keyword evidence="4" id="KW-0479">Metal-binding</keyword>
<proteinExistence type="predicted"/>
<accession>A0A6V7NKP0</accession>
<keyword evidence="7" id="KW-0418">Kinase</keyword>
<dbReference type="SUPFAM" id="SSF56112">
    <property type="entry name" value="Protein kinase-like (PK-like)"/>
    <property type="match status" value="1"/>
</dbReference>
<dbReference type="SUPFAM" id="SSF47473">
    <property type="entry name" value="EF-hand"/>
    <property type="match status" value="1"/>
</dbReference>
<reference evidence="14" key="1">
    <citation type="submission" date="2020-07" db="EMBL/GenBank/DDBJ databases">
        <authorList>
            <person name="Lin J."/>
        </authorList>
    </citation>
    <scope>NUCLEOTIDE SEQUENCE</scope>
</reference>
<keyword evidence="5" id="KW-0677">Repeat</keyword>
<dbReference type="InterPro" id="IPR000719">
    <property type="entry name" value="Prot_kinase_dom"/>
</dbReference>
<dbReference type="InterPro" id="IPR050205">
    <property type="entry name" value="CDPK_Ser/Thr_kinases"/>
</dbReference>
<dbReference type="PROSITE" id="PS00018">
    <property type="entry name" value="EF_HAND_1"/>
    <property type="match status" value="4"/>
</dbReference>
<dbReference type="Pfam" id="PF00069">
    <property type="entry name" value="Pkinase"/>
    <property type="match status" value="1"/>
</dbReference>
<evidence type="ECO:0000256" key="10">
    <source>
        <dbReference type="ARBA" id="ARBA00047899"/>
    </source>
</evidence>
<evidence type="ECO:0000256" key="1">
    <source>
        <dbReference type="ARBA" id="ARBA00012513"/>
    </source>
</evidence>
<evidence type="ECO:0000256" key="6">
    <source>
        <dbReference type="ARBA" id="ARBA00022741"/>
    </source>
</evidence>
<evidence type="ECO:0000259" key="13">
    <source>
        <dbReference type="PROSITE" id="PS50222"/>
    </source>
</evidence>
<feature type="domain" description="EF-hand" evidence="13">
    <location>
        <begin position="217"/>
        <end position="252"/>
    </location>
</feature>
<comment type="catalytic activity">
    <reaction evidence="10">
        <text>L-threonyl-[protein] + ATP = O-phospho-L-threonyl-[protein] + ADP + H(+)</text>
        <dbReference type="Rhea" id="RHEA:46608"/>
        <dbReference type="Rhea" id="RHEA-COMP:11060"/>
        <dbReference type="Rhea" id="RHEA-COMP:11605"/>
        <dbReference type="ChEBI" id="CHEBI:15378"/>
        <dbReference type="ChEBI" id="CHEBI:30013"/>
        <dbReference type="ChEBI" id="CHEBI:30616"/>
        <dbReference type="ChEBI" id="CHEBI:61977"/>
        <dbReference type="ChEBI" id="CHEBI:456216"/>
        <dbReference type="EC" id="2.7.11.1"/>
    </reaction>
</comment>
<protein>
    <recommendedName>
        <fullName evidence="1">non-specific serine/threonine protein kinase</fullName>
        <ecNumber evidence="1">2.7.11.1</ecNumber>
    </recommendedName>
</protein>
<dbReference type="InterPro" id="IPR018247">
    <property type="entry name" value="EF_Hand_1_Ca_BS"/>
</dbReference>
<dbReference type="GO" id="GO:0005509">
    <property type="term" value="F:calcium ion binding"/>
    <property type="evidence" value="ECO:0007669"/>
    <property type="project" value="InterPro"/>
</dbReference>
<evidence type="ECO:0000256" key="2">
    <source>
        <dbReference type="ARBA" id="ARBA00022527"/>
    </source>
</evidence>
<dbReference type="SMART" id="SM00220">
    <property type="entry name" value="S_TKc"/>
    <property type="match status" value="1"/>
</dbReference>
<name>A0A6V7NKP0_ANACO</name>
<dbReference type="EMBL" id="LR862139">
    <property type="protein sequence ID" value="CAD1819153.1"/>
    <property type="molecule type" value="Genomic_DNA"/>
</dbReference>
<evidence type="ECO:0000256" key="5">
    <source>
        <dbReference type="ARBA" id="ARBA00022737"/>
    </source>
</evidence>
<dbReference type="Gene3D" id="1.10.238.10">
    <property type="entry name" value="EF-hand"/>
    <property type="match status" value="1"/>
</dbReference>
<evidence type="ECO:0000256" key="9">
    <source>
        <dbReference type="ARBA" id="ARBA00022840"/>
    </source>
</evidence>
<feature type="domain" description="EF-hand" evidence="13">
    <location>
        <begin position="181"/>
        <end position="216"/>
    </location>
</feature>
<dbReference type="SMART" id="SM00054">
    <property type="entry name" value="EFh"/>
    <property type="match status" value="4"/>
</dbReference>
<evidence type="ECO:0000313" key="14">
    <source>
        <dbReference type="EMBL" id="CAD1819153.1"/>
    </source>
</evidence>
<keyword evidence="9" id="KW-0067">ATP-binding</keyword>
<keyword evidence="2" id="KW-0723">Serine/threonine-protein kinase</keyword>
<dbReference type="FunFam" id="1.10.238.10:FF:000015">
    <property type="entry name" value="Calcium-dependent protein kinase 1"/>
    <property type="match status" value="1"/>
</dbReference>